<dbReference type="RefSeq" id="WP_073592468.1">
    <property type="nucleotide sequence ID" value="NZ_MRCE01000004.1"/>
</dbReference>
<dbReference type="PANTHER" id="PTHR19848">
    <property type="entry name" value="WD40 REPEAT PROTEIN"/>
    <property type="match status" value="1"/>
</dbReference>
<dbReference type="PROSITE" id="PS50294">
    <property type="entry name" value="WD_REPEATS_REGION"/>
    <property type="match status" value="1"/>
</dbReference>
<keyword evidence="4" id="KW-0472">Membrane</keyword>
<sequence>MSQSLIGISTSLKELTFQPGSLPANFEVNVVNYSDKFVSFQLEVIAAGVEGNLKHDWYVLSPEISSKKPPGDSTKFIVQIIDTPLPGFVGQVNLTVRVFSIELQQENRQLIRLTVLQGLGEVALKLKLPIAEFQAYPNQQIKIPVQLENPGQKPANVILHLLGIESAWLIEEKQSLHIPAGDRIETAFLCQIPSPIEAFSQIYHFTVEAIQPSGLSSQIQGNLSVLPKGEVEFRCNPKQHRIPKNFLSFHSKPVNYQLEFENASNLDQICRVVVHTEEKVDCQILPEEINLQSGMTNQVNLETKVKRPWFGNEKKLLIEVASELSDRRLGNTEPARQILILKVLPRIPTWLLAIVLALLAYLLWWSSWLNPDNPYYGHQKAVNSVEFNGLVDDLISGSNDRTTILWRVDGFFNPFSNQFVRRISNRDKAVRVVRYRPVDNNVMATGLENGEIQFWRLTQINNLIGTLSYQKDDRVFGLEFTPDSRSLFSAHGSGLVLEWDTTFTKRNINFSGNERLLRKRQFDFAISHIKLLNLEQKYLVISGRYNQAVIWDLSNDKVIKIPYPPGGQDDYIFAVDSSEMVPFLLATADNQGYITLWDLEKCILQKGACEIRDRWLNTKVGESVRSVALTSNACYLASGGDDGKVRLWALTSDGKRAKEQNGEDAKKEVDRSDENKAIFSVDVKTIENHVLIASGSEDTQVRVKTQKRRFDLNCEMQTKQNTEN</sequence>
<gene>
    <name evidence="5" type="ORF">NIES2119_05730</name>
</gene>
<proteinExistence type="predicted"/>
<name>A0A1U7IQV8_9CYAN</name>
<dbReference type="PANTHER" id="PTHR19848:SF8">
    <property type="entry name" value="F-BOX AND WD REPEAT DOMAIN CONTAINING 7"/>
    <property type="match status" value="1"/>
</dbReference>
<dbReference type="STRING" id="454136.NIES2119_05730"/>
<feature type="repeat" description="WD" evidence="3">
    <location>
        <begin position="375"/>
        <end position="409"/>
    </location>
</feature>
<keyword evidence="4" id="KW-1133">Transmembrane helix</keyword>
<dbReference type="InterPro" id="IPR036322">
    <property type="entry name" value="WD40_repeat_dom_sf"/>
</dbReference>
<dbReference type="Pfam" id="PF00400">
    <property type="entry name" value="WD40"/>
    <property type="match status" value="2"/>
</dbReference>
<protein>
    <submittedName>
        <fullName evidence="5">Uncharacterized protein</fullName>
    </submittedName>
</protein>
<feature type="transmembrane region" description="Helical" evidence="4">
    <location>
        <begin position="347"/>
        <end position="365"/>
    </location>
</feature>
<dbReference type="Proteomes" id="UP000185860">
    <property type="component" value="Unassembled WGS sequence"/>
</dbReference>
<keyword evidence="2" id="KW-0677">Repeat</keyword>
<dbReference type="AlphaFoldDB" id="A0A1U7IQV8"/>
<keyword evidence="1 3" id="KW-0853">WD repeat</keyword>
<dbReference type="InterPro" id="IPR001680">
    <property type="entry name" value="WD40_rpt"/>
</dbReference>
<dbReference type="Gene3D" id="2.130.10.10">
    <property type="entry name" value="YVTN repeat-like/Quinoprotein amine dehydrogenase"/>
    <property type="match status" value="2"/>
</dbReference>
<accession>A0A1U7IQV8</accession>
<dbReference type="SUPFAM" id="SSF50978">
    <property type="entry name" value="WD40 repeat-like"/>
    <property type="match status" value="1"/>
</dbReference>
<keyword evidence="4" id="KW-0812">Transmembrane</keyword>
<evidence type="ECO:0000313" key="5">
    <source>
        <dbReference type="EMBL" id="OKH39746.1"/>
    </source>
</evidence>
<evidence type="ECO:0000256" key="3">
    <source>
        <dbReference type="PROSITE-ProRule" id="PRU00221"/>
    </source>
</evidence>
<dbReference type="EMBL" id="MRCE01000004">
    <property type="protein sequence ID" value="OKH39746.1"/>
    <property type="molecule type" value="Genomic_DNA"/>
</dbReference>
<feature type="repeat" description="WD" evidence="3">
    <location>
        <begin position="624"/>
        <end position="658"/>
    </location>
</feature>
<evidence type="ECO:0000256" key="2">
    <source>
        <dbReference type="ARBA" id="ARBA00022737"/>
    </source>
</evidence>
<evidence type="ECO:0000256" key="1">
    <source>
        <dbReference type="ARBA" id="ARBA00022574"/>
    </source>
</evidence>
<evidence type="ECO:0000313" key="6">
    <source>
        <dbReference type="Proteomes" id="UP000185860"/>
    </source>
</evidence>
<dbReference type="PROSITE" id="PS50082">
    <property type="entry name" value="WD_REPEATS_2"/>
    <property type="match status" value="2"/>
</dbReference>
<organism evidence="5 6">
    <name type="scientific">[Phormidium ambiguum] IAM M-71</name>
    <dbReference type="NCBI Taxonomy" id="454136"/>
    <lineage>
        <taxon>Bacteria</taxon>
        <taxon>Bacillati</taxon>
        <taxon>Cyanobacteriota</taxon>
        <taxon>Cyanophyceae</taxon>
        <taxon>Oscillatoriophycideae</taxon>
        <taxon>Aerosakkonematales</taxon>
        <taxon>Aerosakkonemataceae</taxon>
        <taxon>Floridanema</taxon>
    </lineage>
</organism>
<comment type="caution">
    <text evidence="5">The sequence shown here is derived from an EMBL/GenBank/DDBJ whole genome shotgun (WGS) entry which is preliminary data.</text>
</comment>
<evidence type="ECO:0000256" key="4">
    <source>
        <dbReference type="SAM" id="Phobius"/>
    </source>
</evidence>
<dbReference type="InterPro" id="IPR015943">
    <property type="entry name" value="WD40/YVTN_repeat-like_dom_sf"/>
</dbReference>
<reference evidence="5 6" key="1">
    <citation type="submission" date="2016-11" db="EMBL/GenBank/DDBJ databases">
        <title>Draft Genome Sequences of Nine Cyanobacterial Strains from Diverse Habitats.</title>
        <authorList>
            <person name="Zhu T."/>
            <person name="Hou S."/>
            <person name="Lu X."/>
            <person name="Hess W.R."/>
        </authorList>
    </citation>
    <scope>NUCLEOTIDE SEQUENCE [LARGE SCALE GENOMIC DNA]</scope>
    <source>
        <strain evidence="5 6">IAM M-71</strain>
    </source>
</reference>
<dbReference type="SMART" id="SM00320">
    <property type="entry name" value="WD40"/>
    <property type="match status" value="6"/>
</dbReference>